<comment type="similarity">
    <text evidence="1">Belongs to the sodium:galactoside symporter (TC 2.A.2) family.</text>
</comment>
<feature type="transmembrane region" description="Helical" evidence="2">
    <location>
        <begin position="351"/>
        <end position="375"/>
    </location>
</feature>
<dbReference type="AlphaFoldDB" id="A0A2K2G6H0"/>
<feature type="transmembrane region" description="Helical" evidence="2">
    <location>
        <begin position="290"/>
        <end position="309"/>
    </location>
</feature>
<feature type="transmembrane region" description="Helical" evidence="2">
    <location>
        <begin position="108"/>
        <end position="125"/>
    </location>
</feature>
<organism evidence="3 4">
    <name type="scientific">Novosphingobium guangzhouense</name>
    <dbReference type="NCBI Taxonomy" id="1850347"/>
    <lineage>
        <taxon>Bacteria</taxon>
        <taxon>Pseudomonadati</taxon>
        <taxon>Pseudomonadota</taxon>
        <taxon>Alphaproteobacteria</taxon>
        <taxon>Sphingomonadales</taxon>
        <taxon>Sphingomonadaceae</taxon>
        <taxon>Novosphingobium</taxon>
    </lineage>
</organism>
<feature type="transmembrane region" description="Helical" evidence="2">
    <location>
        <begin position="434"/>
        <end position="458"/>
    </location>
</feature>
<feature type="transmembrane region" description="Helical" evidence="2">
    <location>
        <begin position="184"/>
        <end position="204"/>
    </location>
</feature>
<evidence type="ECO:0000313" key="4">
    <source>
        <dbReference type="Proteomes" id="UP000236327"/>
    </source>
</evidence>
<keyword evidence="2" id="KW-0812">Transmembrane</keyword>
<feature type="transmembrane region" description="Helical" evidence="2">
    <location>
        <begin position="396"/>
        <end position="422"/>
    </location>
</feature>
<dbReference type="InterPro" id="IPR036259">
    <property type="entry name" value="MFS_trans_sf"/>
</dbReference>
<dbReference type="GO" id="GO:0015293">
    <property type="term" value="F:symporter activity"/>
    <property type="evidence" value="ECO:0007669"/>
    <property type="project" value="InterPro"/>
</dbReference>
<protein>
    <recommendedName>
        <fullName evidence="5">MFS transporter</fullName>
    </recommendedName>
</protein>
<feature type="transmembrane region" description="Helical" evidence="2">
    <location>
        <begin position="257"/>
        <end position="278"/>
    </location>
</feature>
<dbReference type="EMBL" id="LYMM01000001">
    <property type="protein sequence ID" value="PNU06635.1"/>
    <property type="molecule type" value="Genomic_DNA"/>
</dbReference>
<keyword evidence="2" id="KW-1133">Transmembrane helix</keyword>
<feature type="transmembrane region" description="Helical" evidence="2">
    <location>
        <begin position="67"/>
        <end position="88"/>
    </location>
</feature>
<evidence type="ECO:0000313" key="3">
    <source>
        <dbReference type="EMBL" id="PNU06635.1"/>
    </source>
</evidence>
<dbReference type="PANTHER" id="PTHR11328:SF24">
    <property type="entry name" value="MAJOR FACILITATOR SUPERFAMILY (MFS) PROFILE DOMAIN-CONTAINING PROTEIN"/>
    <property type="match status" value="1"/>
</dbReference>
<proteinExistence type="inferred from homology"/>
<sequence length="480" mass="52408">MSEAAELVLEVTQPPAEPDIRAPRREGGAPRELSQADLVAYGLAAFGPGLLLNPMTLYVPQIYAKEFGISLAALGTALVVLRIVNAFTDQVIGFISDRTRTRWGARKPAIAIGAALILVAAFFLLRPPPMASLAYLVGWKILYDFAYTLGDINYTSWGAELSSNYDTRSRITGMRGLVSQIGNLCNDALPIILAWAGLVATSAYSIPVLGYFFVVAVIVIPLTTAISLARAPQGTAPPVERPRFWTFLRSVRGNRPLWLYLAAFCLGGMGLGTLQIMFTFYDGYLRLGSWYPYLMTVFAITMACTTPLWTWMARRIGKHRAYVVSVTIVSLATQGYWFLDPDTLTQEFIVSVSMVIVFFIGMGASAIMVLSPAILADVVDYGRLRTHEQRTGSYYAFYMLTSKIATAIGAGTAFLLLSAFGYDASAGAVNTGTAAFGILFTVAVVPAILKIGGGLIIWNFPIDRRRHAIIERRLMQRAAR</sequence>
<dbReference type="GO" id="GO:0008643">
    <property type="term" value="P:carbohydrate transport"/>
    <property type="evidence" value="ECO:0007669"/>
    <property type="project" value="InterPro"/>
</dbReference>
<evidence type="ECO:0000256" key="1">
    <source>
        <dbReference type="ARBA" id="ARBA00009617"/>
    </source>
</evidence>
<feature type="transmembrane region" description="Helical" evidence="2">
    <location>
        <begin position="38"/>
        <end position="60"/>
    </location>
</feature>
<dbReference type="InterPro" id="IPR039672">
    <property type="entry name" value="MFS_2"/>
</dbReference>
<evidence type="ECO:0000256" key="2">
    <source>
        <dbReference type="SAM" id="Phobius"/>
    </source>
</evidence>
<feature type="transmembrane region" description="Helical" evidence="2">
    <location>
        <begin position="210"/>
        <end position="229"/>
    </location>
</feature>
<accession>A0A2K2G6H0</accession>
<reference evidence="3 4" key="1">
    <citation type="submission" date="2016-05" db="EMBL/GenBank/DDBJ databases">
        <title>Complete genome sequence of Novosphingobium guangzhouense SA925(T).</title>
        <authorList>
            <person name="Sha S."/>
        </authorList>
    </citation>
    <scope>NUCLEOTIDE SEQUENCE [LARGE SCALE GENOMIC DNA]</scope>
    <source>
        <strain evidence="3 4">SA925</strain>
    </source>
</reference>
<comment type="caution">
    <text evidence="3">The sequence shown here is derived from an EMBL/GenBank/DDBJ whole genome shotgun (WGS) entry which is preliminary data.</text>
</comment>
<dbReference type="Proteomes" id="UP000236327">
    <property type="component" value="Unassembled WGS sequence"/>
</dbReference>
<dbReference type="Gene3D" id="1.20.1250.20">
    <property type="entry name" value="MFS general substrate transporter like domains"/>
    <property type="match status" value="2"/>
</dbReference>
<dbReference type="Pfam" id="PF13347">
    <property type="entry name" value="MFS_2"/>
    <property type="match status" value="1"/>
</dbReference>
<dbReference type="PANTHER" id="PTHR11328">
    <property type="entry name" value="MAJOR FACILITATOR SUPERFAMILY DOMAIN-CONTAINING PROTEIN"/>
    <property type="match status" value="1"/>
</dbReference>
<dbReference type="RefSeq" id="WP_170065781.1">
    <property type="nucleotide sequence ID" value="NZ_LYMM01000001.1"/>
</dbReference>
<feature type="transmembrane region" description="Helical" evidence="2">
    <location>
        <begin position="321"/>
        <end position="339"/>
    </location>
</feature>
<keyword evidence="4" id="KW-1185">Reference proteome</keyword>
<dbReference type="SUPFAM" id="SSF103473">
    <property type="entry name" value="MFS general substrate transporter"/>
    <property type="match status" value="1"/>
</dbReference>
<keyword evidence="2" id="KW-0472">Membrane</keyword>
<gene>
    <name evidence="3" type="ORF">A8V01_00065</name>
</gene>
<evidence type="ECO:0008006" key="5">
    <source>
        <dbReference type="Google" id="ProtNLM"/>
    </source>
</evidence>
<name>A0A2K2G6H0_9SPHN</name>
<dbReference type="GO" id="GO:0005886">
    <property type="term" value="C:plasma membrane"/>
    <property type="evidence" value="ECO:0007669"/>
    <property type="project" value="TreeGrafter"/>
</dbReference>